<name>A0A9N8E664_9STRA</name>
<feature type="compositionally biased region" description="Low complexity" evidence="1">
    <location>
        <begin position="1598"/>
        <end position="1636"/>
    </location>
</feature>
<evidence type="ECO:0000313" key="2">
    <source>
        <dbReference type="EMBL" id="CAB9515103.1"/>
    </source>
</evidence>
<feature type="region of interest" description="Disordered" evidence="1">
    <location>
        <begin position="1"/>
        <end position="115"/>
    </location>
</feature>
<dbReference type="PANTHER" id="PTHR48054:SF82">
    <property type="entry name" value="LRR RECEPTOR-LIKE SERINE_THREONINE-PROTEIN KINASE FLS2"/>
    <property type="match status" value="1"/>
</dbReference>
<feature type="region of interest" description="Disordered" evidence="1">
    <location>
        <begin position="677"/>
        <end position="949"/>
    </location>
</feature>
<feature type="compositionally biased region" description="Basic and acidic residues" evidence="1">
    <location>
        <begin position="1760"/>
        <end position="1775"/>
    </location>
</feature>
<feature type="compositionally biased region" description="Polar residues" evidence="1">
    <location>
        <begin position="1022"/>
        <end position="1035"/>
    </location>
</feature>
<feature type="region of interest" description="Disordered" evidence="1">
    <location>
        <begin position="2012"/>
        <end position="2056"/>
    </location>
</feature>
<feature type="compositionally biased region" description="Polar residues" evidence="1">
    <location>
        <begin position="174"/>
        <end position="193"/>
    </location>
</feature>
<reference evidence="2" key="1">
    <citation type="submission" date="2020-06" db="EMBL/GenBank/DDBJ databases">
        <authorList>
            <consortium name="Plant Systems Biology data submission"/>
        </authorList>
    </citation>
    <scope>NUCLEOTIDE SEQUENCE</scope>
    <source>
        <strain evidence="2">D6</strain>
    </source>
</reference>
<feature type="compositionally biased region" description="Polar residues" evidence="1">
    <location>
        <begin position="891"/>
        <end position="900"/>
    </location>
</feature>
<feature type="compositionally biased region" description="Basic and acidic residues" evidence="1">
    <location>
        <begin position="393"/>
        <end position="402"/>
    </location>
</feature>
<accession>A0A9N8E664</accession>
<proteinExistence type="predicted"/>
<dbReference type="SUPFAM" id="SSF52058">
    <property type="entry name" value="L domain-like"/>
    <property type="match status" value="1"/>
</dbReference>
<feature type="compositionally biased region" description="Polar residues" evidence="1">
    <location>
        <begin position="15"/>
        <end position="24"/>
    </location>
</feature>
<feature type="compositionally biased region" description="Acidic residues" evidence="1">
    <location>
        <begin position="1886"/>
        <end position="1895"/>
    </location>
</feature>
<feature type="compositionally biased region" description="Polar residues" evidence="1">
    <location>
        <begin position="550"/>
        <end position="565"/>
    </location>
</feature>
<evidence type="ECO:0000313" key="3">
    <source>
        <dbReference type="Proteomes" id="UP001153069"/>
    </source>
</evidence>
<feature type="compositionally biased region" description="Low complexity" evidence="1">
    <location>
        <begin position="611"/>
        <end position="629"/>
    </location>
</feature>
<feature type="region of interest" description="Disordered" evidence="1">
    <location>
        <begin position="128"/>
        <end position="578"/>
    </location>
</feature>
<feature type="compositionally biased region" description="Low complexity" evidence="1">
    <location>
        <begin position="690"/>
        <end position="700"/>
    </location>
</feature>
<dbReference type="Gene3D" id="3.80.10.10">
    <property type="entry name" value="Ribonuclease Inhibitor"/>
    <property type="match status" value="2"/>
</dbReference>
<feature type="compositionally biased region" description="Low complexity" evidence="1">
    <location>
        <begin position="27"/>
        <end position="58"/>
    </location>
</feature>
<feature type="region of interest" description="Disordered" evidence="1">
    <location>
        <begin position="611"/>
        <end position="637"/>
    </location>
</feature>
<feature type="compositionally biased region" description="Low complexity" evidence="1">
    <location>
        <begin position="1560"/>
        <end position="1574"/>
    </location>
</feature>
<feature type="region of interest" description="Disordered" evidence="1">
    <location>
        <begin position="1404"/>
        <end position="1663"/>
    </location>
</feature>
<feature type="compositionally biased region" description="Low complexity" evidence="1">
    <location>
        <begin position="495"/>
        <end position="514"/>
    </location>
</feature>
<feature type="compositionally biased region" description="Basic and acidic residues" evidence="1">
    <location>
        <begin position="710"/>
        <end position="727"/>
    </location>
</feature>
<evidence type="ECO:0000256" key="1">
    <source>
        <dbReference type="SAM" id="MobiDB-lite"/>
    </source>
</evidence>
<gene>
    <name evidence="2" type="ORF">SEMRO_694_G188470.1</name>
</gene>
<sequence length="2582" mass="272114">MQIAKGVEAPVATNGVGTANTKPQEQPLPSEPGGSLSLSSTHNRPSNGSAALNLSAHNALKRHTRPRRSQSRDGGIVPVATPRRVKSSDGTQRRMFSGLRGGRKPQPAAAAPQPVFGVAPLDAMVEPAVQSRSCPNTPQHSFHKPRSSPTSEGENAKNFGRARATVPGAVASATEPTQTTPQRHLSGDSTQSAAKMRSRTRATAPGAVRESLMKEPSTLNQSLHGSTLMNTHQNNSTTNNGTPGAVAESSPPSDGKMRGRARATAPGAVSSTAAAEPSLGASVHGTAPSLGVSVHAPPPTLSASMSLGNNNNDGKMRGRARATAPGAVSSSNTTEPSLGASVHGGMAPPALTPGYSLGDDRRMKSKSPVPHRSSASKSPVRRTTGGGGVRRAKSTDGTEPIRRATGTGPRRTVSNDGAVEPIRRPTGLRRATSNDGTTDPIRRPTSAGLRRTKSNDGTAEPIPRPAAVRRSMSNDGSTTATEGDGKIRRARASQPGAVSSEGASAAAEPALGASMHGNGISLQKTRRSVSPPPNGMDPQTIRMQEIMLDSSLSQPEKQAKIQQLMAQKEAPAPQDPQAIRKKQIQDIMKDSTLFQTEKHAKIQQLMAGGMPQEVPPQEAAAPAQHAAPRPVAPAPPVVLEDPQAIRRKQILEIQRDPSLTPKEKQFKMQQLMAGGMPKAAPVVAAPPPQQESAPPAEQAPMDPQAIRRKQILEIRRDPSLTPKEKQFKMQQLMASGMPKEAPRTEYVEETVEPQVPPAEVQPTLQEVTPEPSDDSATGSDLEEEDPDVLRTREIQEIMNDPDLTPREKLLKTQEVMANSLLPPVEAPRRQPAAQEKVERTSRRARSRANSPTNEQRGLRRTNTNESAPKPTGLRIRRTLSNDGTAPRSPRRTMSSDGSTNSPRRSPRRSRSRGGPTSPASPPNVPLPGSDLGEDLEDSFSRPLAPVQTIDVANTATVHSTLDASMGSFHEEANDSFHEDFANSKSSAMDASMNASAQNMNGSARSIGSSQRISRRQRIALMNPSTQDEAPQSSSRAVAKPGAVSVVEQSTPGAAAGFGGAPQGKMRRVTSRGDSRPGAVSIVEPSSSHTSSSTGVGGAPQGKFRRAATSPATRPGAVSVVEPSAASSRQAEPGASAGFGGAPEGKMRRTTTTPATRPGAVGVVEPSSSHTRSSTGFGGAPEGKMRRTTTTPATQPGAVSVVEPTAASGRQAEPGASAGFGGAPEGKFRRTATTPASRPGAVSMVEPAAASASQEPGASAGFGGAPQGKMRRTTTTPASRPGAVSVVEPAAASNHGEPEASSGFGGAPQGKARRTTSPVSRPGAVSVVEPSAPNSSTGFGGAPDGKMRRTTTTPATRPGAVSVSEPSAAANQGEPAASTGFGGAPQGKVRRTTAPTAVFKPGAVSVVDSTAPEPGASTGIGGAPQGKFRRAATTPVTRPGAVSVAESIAPEPGASTGIGGAPQGKVRRTTIGTNAPVMPGAQSVTGSQSNSLPSESLGVGGAPQGKMRRSTAQANTPGAVSVQEPAPSESVGVGGAPQGKFRRSANSQATRPGAVGVVEPSLESSHSGASSSVGGAPQGKFRRSTNSQATRPGAVGVVEPSLESSQSGASSSVGGAPQGKFRRTTAPAVPGAVAATDDPMDKGSQRSSVMRAGPGMPRQVVGMFNEPRTLVPAVSVRSMQASEHDSVVSSTTGASSMLPPLKGFGDSEEDHDAVIASIEQDMAAKNRARRTSAATPGAQSVASDGVSATDKESIAQARAAKTVERMNDSFRSDGSHGSHSQRGLAGNRAPSSRFSLDRSDGSHGGQSQRGLAGNRAPSSRFPYAGPSTRGLGNRSSVRSLASEVSDITEPNAIRRHTNRSAPKGGLLNSSQSSFASSQMFDGPDPAADSEDEDDYDQALALAEEDMQLKLNMRNQTERALVPGVQAYRAEVVTAQPHLHLEDKNMLLRKDPYDYESKALVPAYDNNVDHSIQKENMKIVSESAAQPPSTMQDRMEQKILQMEQEQRARDVKLEELEDMNHRRNGPDRRKISPNDGSSPFDGGDEESGPLENGFLNPDPEEIRRAEEDGLAIAIAVTDDDEPEVYDVELTMYDPGAKPPVYKNRRFQCYASMIFLVTLVIIIAVSAIAAQKGGEIILITQAPSSAPSSSPTTTRETAVRGELARVIGEFVNEDDSPYQKAMDWILYEDPMLLDEFSENLIQRYVLALFYYQTSQEGPWLSCNPPQEGENHTCPFYEHTRLQPNNVVVWEERNETEVRWLSERHECEWAEVLCHPETDGNVIAIDILGQNLTGTMPEELRHLERLMWLTLSFNPITGTIPEVYGEFPYLTIFEATQTFITGQIPGGFFEQQNLLQLNLPYNMITGTLPPEIGDLTTLHSFFFFNTLISGTLPTEMGMLEDVRNLWLYDNNLLSGTLPSELGELSLLDSLMLGANNHTGPLPSELGNLGNMHEFLFSGNDMGGTPLAEELYNMSSLVYLDITGANFGGTLSTNIERMTSLQGLKAAGNDFSGIIPSEFGLLSNLQLLWFHRNEDLAGDMPIEICQLRGPESLIFLNADCGGIEPRISCPRGCCTGCCDEFGQCQQV</sequence>
<feature type="compositionally biased region" description="Polar residues" evidence="1">
    <location>
        <begin position="1481"/>
        <end position="1493"/>
    </location>
</feature>
<organism evidence="2 3">
    <name type="scientific">Seminavis robusta</name>
    <dbReference type="NCBI Taxonomy" id="568900"/>
    <lineage>
        <taxon>Eukaryota</taxon>
        <taxon>Sar</taxon>
        <taxon>Stramenopiles</taxon>
        <taxon>Ochrophyta</taxon>
        <taxon>Bacillariophyta</taxon>
        <taxon>Bacillariophyceae</taxon>
        <taxon>Bacillariophycidae</taxon>
        <taxon>Naviculales</taxon>
        <taxon>Naviculaceae</taxon>
        <taxon>Seminavis</taxon>
    </lineage>
</organism>
<feature type="compositionally biased region" description="Polar residues" evidence="1">
    <location>
        <begin position="1731"/>
        <end position="1741"/>
    </location>
</feature>
<feature type="compositionally biased region" description="Low complexity" evidence="1">
    <location>
        <begin position="1868"/>
        <end position="1885"/>
    </location>
</feature>
<feature type="compositionally biased region" description="Polar residues" evidence="1">
    <location>
        <begin position="301"/>
        <end position="313"/>
    </location>
</feature>
<feature type="region of interest" description="Disordered" evidence="1">
    <location>
        <begin position="1719"/>
        <end position="1895"/>
    </location>
</feature>
<dbReference type="InterPro" id="IPR032675">
    <property type="entry name" value="LRR_dom_sf"/>
</dbReference>
<comment type="caution">
    <text evidence="2">The sequence shown here is derived from an EMBL/GenBank/DDBJ whole genome shotgun (WGS) entry which is preliminary data.</text>
</comment>
<feature type="compositionally biased region" description="Polar residues" evidence="1">
    <location>
        <begin position="1165"/>
        <end position="1174"/>
    </location>
</feature>
<dbReference type="OrthoDB" id="48383at2759"/>
<feature type="compositionally biased region" description="Polar residues" evidence="1">
    <location>
        <begin position="217"/>
        <end position="242"/>
    </location>
</feature>
<dbReference type="InterPro" id="IPR052592">
    <property type="entry name" value="LRR-RLK"/>
</dbReference>
<protein>
    <submittedName>
        <fullName evidence="2">Leucine Rich Repeat</fullName>
    </submittedName>
</protein>
<feature type="compositionally biased region" description="Polar residues" evidence="1">
    <location>
        <begin position="1681"/>
        <end position="1694"/>
    </location>
</feature>
<feature type="compositionally biased region" description="Basic and acidic residues" evidence="1">
    <location>
        <begin position="2012"/>
        <end position="2030"/>
    </location>
</feature>
<keyword evidence="3" id="KW-1185">Reference proteome</keyword>
<feature type="compositionally biased region" description="Low complexity" evidence="1">
    <location>
        <begin position="1116"/>
        <end position="1127"/>
    </location>
</feature>
<feature type="compositionally biased region" description="Polar residues" evidence="1">
    <location>
        <begin position="471"/>
        <end position="481"/>
    </location>
</feature>
<feature type="compositionally biased region" description="Basic residues" evidence="1">
    <location>
        <begin position="59"/>
        <end position="69"/>
    </location>
</feature>
<dbReference type="PANTHER" id="PTHR48054">
    <property type="entry name" value="RECEPTOR KINASE-LIKE PROTEIN XA21"/>
    <property type="match status" value="1"/>
</dbReference>
<feature type="region of interest" description="Disordered" evidence="1">
    <location>
        <begin position="1681"/>
        <end position="1707"/>
    </location>
</feature>
<dbReference type="Proteomes" id="UP001153069">
    <property type="component" value="Unassembled WGS sequence"/>
</dbReference>
<feature type="region of interest" description="Disordered" evidence="1">
    <location>
        <begin position="1018"/>
        <end position="1388"/>
    </location>
</feature>
<feature type="compositionally biased region" description="Polar residues" evidence="1">
    <location>
        <begin position="130"/>
        <end position="140"/>
    </location>
</feature>
<dbReference type="EMBL" id="CAICTM010000693">
    <property type="protein sequence ID" value="CAB9515103.1"/>
    <property type="molecule type" value="Genomic_DNA"/>
</dbReference>
<feature type="compositionally biased region" description="Low complexity" evidence="1">
    <location>
        <begin position="105"/>
        <end position="114"/>
    </location>
</feature>